<evidence type="ECO:0000256" key="3">
    <source>
        <dbReference type="ARBA" id="ARBA00022475"/>
    </source>
</evidence>
<keyword evidence="6" id="KW-0598">Phosphotransferase system</keyword>
<keyword evidence="18" id="KW-1185">Reference proteome</keyword>
<keyword evidence="2" id="KW-0813">Transport</keyword>
<dbReference type="InterPro" id="IPR011297">
    <property type="entry name" value="PTS_IIABC_b_glu"/>
</dbReference>
<evidence type="ECO:0000256" key="13">
    <source>
        <dbReference type="SAM" id="Phobius"/>
    </source>
</evidence>
<evidence type="ECO:0000256" key="10">
    <source>
        <dbReference type="ARBA" id="ARBA00023136"/>
    </source>
</evidence>
<dbReference type="InterPro" id="IPR001996">
    <property type="entry name" value="PTS_IIB_1"/>
</dbReference>
<evidence type="ECO:0000256" key="9">
    <source>
        <dbReference type="ARBA" id="ARBA00022989"/>
    </source>
</evidence>
<dbReference type="InterPro" id="IPR018113">
    <property type="entry name" value="PTrfase_EIIB_Cys"/>
</dbReference>
<evidence type="ECO:0000313" key="18">
    <source>
        <dbReference type="Proteomes" id="UP000831880"/>
    </source>
</evidence>
<evidence type="ECO:0000256" key="4">
    <source>
        <dbReference type="ARBA" id="ARBA00022597"/>
    </source>
</evidence>
<dbReference type="Gene3D" id="3.30.1360.60">
    <property type="entry name" value="Glucose permease domain IIB"/>
    <property type="match status" value="1"/>
</dbReference>
<reference evidence="17 18" key="1">
    <citation type="submission" date="2022-04" db="EMBL/GenBank/DDBJ databases">
        <title>Halobacillus sp. isolated from saltern.</title>
        <authorList>
            <person name="Won M."/>
            <person name="Lee C.-M."/>
            <person name="Woen H.-Y."/>
            <person name="Kwon S.-W."/>
        </authorList>
    </citation>
    <scope>NUCLEOTIDE SEQUENCE [LARGE SCALE GENOMIC DNA]</scope>
    <source>
        <strain evidence="17 18">SSTM10-2</strain>
    </source>
</reference>
<dbReference type="PROSITE" id="PS51103">
    <property type="entry name" value="PTS_EIIC_TYPE_1"/>
    <property type="match status" value="1"/>
</dbReference>
<feature type="transmembrane region" description="Helical" evidence="13">
    <location>
        <begin position="240"/>
        <end position="264"/>
    </location>
</feature>
<feature type="domain" description="PTS EIIC type-1" evidence="16">
    <location>
        <begin position="105"/>
        <end position="457"/>
    </location>
</feature>
<feature type="transmembrane region" description="Helical" evidence="13">
    <location>
        <begin position="353"/>
        <end position="374"/>
    </location>
</feature>
<keyword evidence="5 17" id="KW-0808">Transferase</keyword>
<evidence type="ECO:0000259" key="15">
    <source>
        <dbReference type="PROSITE" id="PS51098"/>
    </source>
</evidence>
<feature type="active site" description="Phosphocysteine intermediate; for EIIB activity" evidence="11">
    <location>
        <position position="26"/>
    </location>
</feature>
<feature type="region of interest" description="Disordered" evidence="12">
    <location>
        <begin position="449"/>
        <end position="475"/>
    </location>
</feature>
<feature type="transmembrane region" description="Helical" evidence="13">
    <location>
        <begin position="320"/>
        <end position="341"/>
    </location>
</feature>
<dbReference type="InterPro" id="IPR036878">
    <property type="entry name" value="Glu_permease_IIB"/>
</dbReference>
<feature type="transmembrane region" description="Helical" evidence="13">
    <location>
        <begin position="149"/>
        <end position="167"/>
    </location>
</feature>
<dbReference type="PROSITE" id="PS00371">
    <property type="entry name" value="PTS_EIIA_TYPE_1_HIS"/>
    <property type="match status" value="1"/>
</dbReference>
<comment type="subcellular location">
    <subcellularLocation>
        <location evidence="1">Cell membrane</location>
        <topology evidence="1">Multi-pass membrane protein</topology>
    </subcellularLocation>
</comment>
<evidence type="ECO:0000256" key="2">
    <source>
        <dbReference type="ARBA" id="ARBA00022448"/>
    </source>
</evidence>
<dbReference type="Pfam" id="PF02378">
    <property type="entry name" value="PTS_EIIC"/>
    <property type="match status" value="1"/>
</dbReference>
<keyword evidence="3" id="KW-1003">Cell membrane</keyword>
<evidence type="ECO:0000259" key="14">
    <source>
        <dbReference type="PROSITE" id="PS51093"/>
    </source>
</evidence>
<accession>A0ABY4H4D5</accession>
<dbReference type="Pfam" id="PF00367">
    <property type="entry name" value="PTS_EIIB"/>
    <property type="match status" value="1"/>
</dbReference>
<evidence type="ECO:0000256" key="1">
    <source>
        <dbReference type="ARBA" id="ARBA00004651"/>
    </source>
</evidence>
<dbReference type="PANTHER" id="PTHR30175:SF1">
    <property type="entry name" value="PTS SYSTEM ARBUTIN-, CELLOBIOSE-, AND SALICIN-SPECIFIC EIIBC COMPONENT-RELATED"/>
    <property type="match status" value="1"/>
</dbReference>
<dbReference type="GO" id="GO:0016740">
    <property type="term" value="F:transferase activity"/>
    <property type="evidence" value="ECO:0007669"/>
    <property type="project" value="UniProtKB-KW"/>
</dbReference>
<dbReference type="PROSITE" id="PS01035">
    <property type="entry name" value="PTS_EIIB_TYPE_1_CYS"/>
    <property type="match status" value="1"/>
</dbReference>
<evidence type="ECO:0000256" key="6">
    <source>
        <dbReference type="ARBA" id="ARBA00022683"/>
    </source>
</evidence>
<name>A0ABY4H4D5_9BACI</name>
<feature type="transmembrane region" description="Helical" evidence="13">
    <location>
        <begin position="381"/>
        <end position="401"/>
    </location>
</feature>
<evidence type="ECO:0000313" key="17">
    <source>
        <dbReference type="EMBL" id="UOQ94760.1"/>
    </source>
</evidence>
<feature type="compositionally biased region" description="Polar residues" evidence="12">
    <location>
        <begin position="463"/>
        <end position="475"/>
    </location>
</feature>
<evidence type="ECO:0000256" key="8">
    <source>
        <dbReference type="ARBA" id="ARBA00022777"/>
    </source>
</evidence>
<keyword evidence="9 13" id="KW-1133">Transmembrane helix</keyword>
<feature type="transmembrane region" description="Helical" evidence="13">
    <location>
        <begin position="421"/>
        <end position="443"/>
    </location>
</feature>
<dbReference type="SUPFAM" id="SSF51261">
    <property type="entry name" value="Duplicated hybrid motif"/>
    <property type="match status" value="1"/>
</dbReference>
<evidence type="ECO:0000256" key="11">
    <source>
        <dbReference type="PROSITE-ProRule" id="PRU00421"/>
    </source>
</evidence>
<dbReference type="InterPro" id="IPR011055">
    <property type="entry name" value="Dup_hybrid_motif"/>
</dbReference>
<dbReference type="Proteomes" id="UP000831880">
    <property type="component" value="Chromosome"/>
</dbReference>
<evidence type="ECO:0000259" key="16">
    <source>
        <dbReference type="PROSITE" id="PS51103"/>
    </source>
</evidence>
<dbReference type="SUPFAM" id="SSF55604">
    <property type="entry name" value="Glucose permease domain IIB"/>
    <property type="match status" value="1"/>
</dbReference>
<dbReference type="InterPro" id="IPR013013">
    <property type="entry name" value="PTS_EIIC_1"/>
</dbReference>
<feature type="transmembrane region" description="Helical" evidence="13">
    <location>
        <begin position="284"/>
        <end position="308"/>
    </location>
</feature>
<feature type="domain" description="PTS EIIB type-1" evidence="15">
    <location>
        <begin position="4"/>
        <end position="86"/>
    </location>
</feature>
<gene>
    <name evidence="17" type="ORF">MUO14_07455</name>
</gene>
<keyword evidence="4" id="KW-0762">Sugar transport</keyword>
<dbReference type="NCBIfam" id="TIGR01995">
    <property type="entry name" value="PTS-II-ABC-beta"/>
    <property type="match status" value="1"/>
</dbReference>
<dbReference type="PROSITE" id="PS51098">
    <property type="entry name" value="PTS_EIIB_TYPE_1"/>
    <property type="match status" value="1"/>
</dbReference>
<evidence type="ECO:0000256" key="5">
    <source>
        <dbReference type="ARBA" id="ARBA00022679"/>
    </source>
</evidence>
<dbReference type="InterPro" id="IPR003352">
    <property type="entry name" value="PTS_EIIC"/>
</dbReference>
<feature type="transmembrane region" description="Helical" evidence="13">
    <location>
        <begin position="114"/>
        <end position="137"/>
    </location>
</feature>
<dbReference type="InterPro" id="IPR001127">
    <property type="entry name" value="PTS_EIIA_1_perm"/>
</dbReference>
<proteinExistence type="predicted"/>
<dbReference type="NCBIfam" id="TIGR00830">
    <property type="entry name" value="PTBA"/>
    <property type="match status" value="1"/>
</dbReference>
<dbReference type="InterPro" id="IPR050558">
    <property type="entry name" value="PTS_Sugar-Specific_Components"/>
</dbReference>
<keyword evidence="10 13" id="KW-0472">Membrane</keyword>
<dbReference type="PANTHER" id="PTHR30175">
    <property type="entry name" value="PHOSPHOTRANSFERASE SYSTEM TRANSPORT PROTEIN"/>
    <property type="match status" value="1"/>
</dbReference>
<feature type="transmembrane region" description="Helical" evidence="13">
    <location>
        <begin position="204"/>
        <end position="228"/>
    </location>
</feature>
<dbReference type="CDD" id="cd00212">
    <property type="entry name" value="PTS_IIB_glc"/>
    <property type="match status" value="1"/>
</dbReference>
<dbReference type="EMBL" id="CP095074">
    <property type="protein sequence ID" value="UOQ94760.1"/>
    <property type="molecule type" value="Genomic_DNA"/>
</dbReference>
<evidence type="ECO:0000256" key="12">
    <source>
        <dbReference type="SAM" id="MobiDB-lite"/>
    </source>
</evidence>
<protein>
    <submittedName>
        <fullName evidence="17">Beta-glucoside-specific PTS transporter subunit IIABC</fullName>
        <ecNumber evidence="17">2.7.1.-</ecNumber>
    </submittedName>
</protein>
<feature type="domain" description="PTS EIIA type-1" evidence="14">
    <location>
        <begin position="492"/>
        <end position="596"/>
    </location>
</feature>
<keyword evidence="7 13" id="KW-0812">Transmembrane</keyword>
<dbReference type="EC" id="2.7.1.-" evidence="17"/>
<dbReference type="Gene3D" id="2.70.70.10">
    <property type="entry name" value="Glucose Permease (Domain IIA)"/>
    <property type="match status" value="1"/>
</dbReference>
<dbReference type="Pfam" id="PF00358">
    <property type="entry name" value="PTS_EIIA_1"/>
    <property type="match status" value="1"/>
</dbReference>
<feature type="compositionally biased region" description="Basic and acidic residues" evidence="12">
    <location>
        <begin position="449"/>
        <end position="460"/>
    </location>
</feature>
<feature type="transmembrane region" description="Helical" evidence="13">
    <location>
        <begin position="174"/>
        <end position="192"/>
    </location>
</feature>
<evidence type="ECO:0000256" key="7">
    <source>
        <dbReference type="ARBA" id="ARBA00022692"/>
    </source>
</evidence>
<organism evidence="17 18">
    <name type="scientific">Halobacillus shinanisalinarum</name>
    <dbReference type="NCBI Taxonomy" id="2932258"/>
    <lineage>
        <taxon>Bacteria</taxon>
        <taxon>Bacillati</taxon>
        <taxon>Bacillota</taxon>
        <taxon>Bacilli</taxon>
        <taxon>Bacillales</taxon>
        <taxon>Bacillaceae</taxon>
        <taxon>Halobacillus</taxon>
    </lineage>
</organism>
<sequence length="622" mass="66624">MDNKQLGDQIVESVGGEENINSLVHCATRLRFKLVDHGEVDKETLQDNPEVLTVVEKGGQLQVVIGNNVGKVYTEIMGHHHIRTREDDDGKGNHENVGVIAKVFEYISGTLSPLIPALAGAGMIKALLALLSILHLIDPEGTTYSVLNAAASGLFYFLPIFVGISAAKQLNANLFVGGAIAAGLLDPNFTALMEQSGDVSFMGLPLVVTDFSSTVFPLLIAMAIYAPLERLIKRYTPDTIQLFFVPMLGILIMVPLTALIFGPFSEYISSAIANGITYMFDVSAIITGIIIASAWPFLVILGVHWGVVPIMIANFSRGGDLINPITAASVFAQIGIAFGIFLRAGKDKQLRSLSFAATLSGLFAGVTEPILYGLILRYRKLMPLVLIAGAIGGAIMATFGVKLYTFVFNSIFTIPAYSPMFGYVVGIGISFIAGTILAFIFGTTGKKKQTESKEKEHEGESPEGTSSQETGKNDSLLTPLSGEMIPLEDIDDPVFSTGAMGKGIGIEPDEGIVVAPFDGKVSTLFPTKHAIGLVSEEGVEVLIHIGLDTVQLESKYFEAHVKQDATVKKGDQLVTFDPKGIQEAGYHVTTPVIVTNTADYLDVIPAASRHVEMDDTILTIVK</sequence>
<dbReference type="PROSITE" id="PS51093">
    <property type="entry name" value="PTS_EIIA_TYPE_1"/>
    <property type="match status" value="1"/>
</dbReference>
<keyword evidence="8" id="KW-0418">Kinase</keyword>
<dbReference type="RefSeq" id="WP_244754616.1">
    <property type="nucleotide sequence ID" value="NZ_CP095074.1"/>
</dbReference>